<organism evidence="6 7">
    <name type="scientific">Pisolithus microcarpus 441</name>
    <dbReference type="NCBI Taxonomy" id="765257"/>
    <lineage>
        <taxon>Eukaryota</taxon>
        <taxon>Fungi</taxon>
        <taxon>Dikarya</taxon>
        <taxon>Basidiomycota</taxon>
        <taxon>Agaricomycotina</taxon>
        <taxon>Agaricomycetes</taxon>
        <taxon>Agaricomycetidae</taxon>
        <taxon>Boletales</taxon>
        <taxon>Sclerodermatineae</taxon>
        <taxon>Pisolithaceae</taxon>
        <taxon>Pisolithus</taxon>
    </lineage>
</organism>
<dbReference type="InterPro" id="IPR005378">
    <property type="entry name" value="Vps35"/>
</dbReference>
<dbReference type="OrthoDB" id="10258141at2759"/>
<accession>A0A0C9ZC40</accession>
<evidence type="ECO:0000256" key="4">
    <source>
        <dbReference type="ARBA" id="ARBA00022927"/>
    </source>
</evidence>
<dbReference type="GO" id="GO:0030906">
    <property type="term" value="C:retromer, cargo-selective complex"/>
    <property type="evidence" value="ECO:0007669"/>
    <property type="project" value="InterPro"/>
</dbReference>
<gene>
    <name evidence="6" type="ORF">PISMIDRAFT_231894</name>
</gene>
<reference evidence="6 7" key="1">
    <citation type="submission" date="2014-04" db="EMBL/GenBank/DDBJ databases">
        <authorList>
            <consortium name="DOE Joint Genome Institute"/>
            <person name="Kuo A."/>
            <person name="Kohler A."/>
            <person name="Costa M.D."/>
            <person name="Nagy L.G."/>
            <person name="Floudas D."/>
            <person name="Copeland A."/>
            <person name="Barry K.W."/>
            <person name="Cichocki N."/>
            <person name="Veneault-Fourrey C."/>
            <person name="LaButti K."/>
            <person name="Lindquist E.A."/>
            <person name="Lipzen A."/>
            <person name="Lundell T."/>
            <person name="Morin E."/>
            <person name="Murat C."/>
            <person name="Sun H."/>
            <person name="Tunlid A."/>
            <person name="Henrissat B."/>
            <person name="Grigoriev I.V."/>
            <person name="Hibbett D.S."/>
            <person name="Martin F."/>
            <person name="Nordberg H.P."/>
            <person name="Cantor M.N."/>
            <person name="Hua S.X."/>
        </authorList>
    </citation>
    <scope>NUCLEOTIDE SEQUENCE [LARGE SCALE GENOMIC DNA]</scope>
    <source>
        <strain evidence="6 7">441</strain>
    </source>
</reference>
<keyword evidence="3" id="KW-0813">Transport</keyword>
<evidence type="ECO:0000256" key="3">
    <source>
        <dbReference type="ARBA" id="ARBA00022448"/>
    </source>
</evidence>
<dbReference type="HOGENOM" id="CLU_2027647_0_0_1"/>
<name>A0A0C9ZC40_9AGAM</name>
<dbReference type="AlphaFoldDB" id="A0A0C9ZC40"/>
<dbReference type="GO" id="GO:0005829">
    <property type="term" value="C:cytosol"/>
    <property type="evidence" value="ECO:0007669"/>
    <property type="project" value="GOC"/>
</dbReference>
<comment type="similarity">
    <text evidence="2">Belongs to the VPS35 family.</text>
</comment>
<comment type="subcellular location">
    <subcellularLocation>
        <location evidence="1">Membrane</location>
        <topology evidence="1">Peripheral membrane protein</topology>
    </subcellularLocation>
</comment>
<evidence type="ECO:0000313" key="7">
    <source>
        <dbReference type="Proteomes" id="UP000054018"/>
    </source>
</evidence>
<dbReference type="GO" id="GO:0042147">
    <property type="term" value="P:retrograde transport, endosome to Golgi"/>
    <property type="evidence" value="ECO:0007669"/>
    <property type="project" value="InterPro"/>
</dbReference>
<dbReference type="STRING" id="765257.A0A0C9ZC40"/>
<evidence type="ECO:0000256" key="2">
    <source>
        <dbReference type="ARBA" id="ARBA00006536"/>
    </source>
</evidence>
<keyword evidence="7" id="KW-1185">Reference proteome</keyword>
<keyword evidence="4" id="KW-0653">Protein transport</keyword>
<dbReference type="PANTHER" id="PTHR11099:SF0">
    <property type="entry name" value="VACUOLAR PROTEIN SORTING-ASSOCIATED PROTEIN 35"/>
    <property type="match status" value="1"/>
</dbReference>
<sequence>MIICARFPHQNNKRVLECLQTELRIANSATEEIVTIQLYCETLDQYLYCFDHGAPAIAPKCIASLIELIASSIARVLNFLLASFAENRRRCFAGNDNTAFPQHAILYTCQEDVRESGLARRS</sequence>
<dbReference type="GO" id="GO:0006886">
    <property type="term" value="P:intracellular protein transport"/>
    <property type="evidence" value="ECO:0007669"/>
    <property type="project" value="TreeGrafter"/>
</dbReference>
<dbReference type="Pfam" id="PF03635">
    <property type="entry name" value="Vps35"/>
    <property type="match status" value="1"/>
</dbReference>
<protein>
    <submittedName>
        <fullName evidence="6">Uncharacterized protein</fullName>
    </submittedName>
</protein>
<evidence type="ECO:0000256" key="1">
    <source>
        <dbReference type="ARBA" id="ARBA00004170"/>
    </source>
</evidence>
<dbReference type="Gene3D" id="1.25.40.660">
    <property type="entry name" value="Vacuolar protein sorting-associated protein 35, helical subcomplex Vps35-C"/>
    <property type="match status" value="1"/>
</dbReference>
<dbReference type="InterPro" id="IPR042491">
    <property type="entry name" value="Vps35_C"/>
</dbReference>
<dbReference type="PANTHER" id="PTHR11099">
    <property type="entry name" value="VACUOLAR SORTING PROTEIN 35"/>
    <property type="match status" value="1"/>
</dbReference>
<dbReference type="GO" id="GO:0005770">
    <property type="term" value="C:late endosome"/>
    <property type="evidence" value="ECO:0007669"/>
    <property type="project" value="TreeGrafter"/>
</dbReference>
<dbReference type="Proteomes" id="UP000054018">
    <property type="component" value="Unassembled WGS sequence"/>
</dbReference>
<dbReference type="EMBL" id="KN833699">
    <property type="protein sequence ID" value="KIK26876.1"/>
    <property type="molecule type" value="Genomic_DNA"/>
</dbReference>
<proteinExistence type="inferred from homology"/>
<evidence type="ECO:0000313" key="6">
    <source>
        <dbReference type="EMBL" id="KIK26876.1"/>
    </source>
</evidence>
<keyword evidence="5" id="KW-0472">Membrane</keyword>
<evidence type="ECO:0000256" key="5">
    <source>
        <dbReference type="ARBA" id="ARBA00023136"/>
    </source>
</evidence>
<reference evidence="7" key="2">
    <citation type="submission" date="2015-01" db="EMBL/GenBank/DDBJ databases">
        <title>Evolutionary Origins and Diversification of the Mycorrhizal Mutualists.</title>
        <authorList>
            <consortium name="DOE Joint Genome Institute"/>
            <consortium name="Mycorrhizal Genomics Consortium"/>
            <person name="Kohler A."/>
            <person name="Kuo A."/>
            <person name="Nagy L.G."/>
            <person name="Floudas D."/>
            <person name="Copeland A."/>
            <person name="Barry K.W."/>
            <person name="Cichocki N."/>
            <person name="Veneault-Fourrey C."/>
            <person name="LaButti K."/>
            <person name="Lindquist E.A."/>
            <person name="Lipzen A."/>
            <person name="Lundell T."/>
            <person name="Morin E."/>
            <person name="Murat C."/>
            <person name="Riley R."/>
            <person name="Ohm R."/>
            <person name="Sun H."/>
            <person name="Tunlid A."/>
            <person name="Henrissat B."/>
            <person name="Grigoriev I.V."/>
            <person name="Hibbett D.S."/>
            <person name="Martin F."/>
        </authorList>
    </citation>
    <scope>NUCLEOTIDE SEQUENCE [LARGE SCALE GENOMIC DNA]</scope>
    <source>
        <strain evidence="7">441</strain>
    </source>
</reference>